<dbReference type="GO" id="GO:0006631">
    <property type="term" value="P:fatty acid metabolic process"/>
    <property type="evidence" value="ECO:0007669"/>
    <property type="project" value="UniProtKB-KW"/>
</dbReference>
<dbReference type="GO" id="GO:0005737">
    <property type="term" value="C:cytoplasm"/>
    <property type="evidence" value="ECO:0007669"/>
    <property type="project" value="TreeGrafter"/>
</dbReference>
<evidence type="ECO:0000256" key="1">
    <source>
        <dbReference type="ARBA" id="ARBA00006499"/>
    </source>
</evidence>
<name>A0A5C3KZ41_COPMA</name>
<feature type="domain" description="Phospholipase/carboxylesterase/thioesterase" evidence="10">
    <location>
        <begin position="14"/>
        <end position="233"/>
    </location>
</feature>
<dbReference type="OrthoDB" id="2418081at2759"/>
<keyword evidence="6" id="KW-0443">Lipid metabolism</keyword>
<comment type="catalytic activity">
    <reaction evidence="9">
        <text>S-hexadecanoyl-L-cysteinyl-[protein] + H2O = L-cysteinyl-[protein] + hexadecanoate + H(+)</text>
        <dbReference type="Rhea" id="RHEA:19233"/>
        <dbReference type="Rhea" id="RHEA-COMP:10131"/>
        <dbReference type="Rhea" id="RHEA-COMP:11032"/>
        <dbReference type="ChEBI" id="CHEBI:7896"/>
        <dbReference type="ChEBI" id="CHEBI:15377"/>
        <dbReference type="ChEBI" id="CHEBI:15378"/>
        <dbReference type="ChEBI" id="CHEBI:29950"/>
        <dbReference type="ChEBI" id="CHEBI:74151"/>
        <dbReference type="EC" id="3.1.2.22"/>
    </reaction>
</comment>
<dbReference type="InterPro" id="IPR029058">
    <property type="entry name" value="AB_hydrolase_fold"/>
</dbReference>
<dbReference type="AlphaFoldDB" id="A0A5C3KZ41"/>
<keyword evidence="6" id="KW-0276">Fatty acid metabolism</keyword>
<evidence type="ECO:0000256" key="6">
    <source>
        <dbReference type="ARBA" id="ARBA00022832"/>
    </source>
</evidence>
<keyword evidence="5" id="KW-0378">Hydrolase</keyword>
<evidence type="ECO:0000313" key="11">
    <source>
        <dbReference type="EMBL" id="TFK25921.1"/>
    </source>
</evidence>
<organism evidence="11 12">
    <name type="scientific">Coprinopsis marcescibilis</name>
    <name type="common">Agaric fungus</name>
    <name type="synonym">Psathyrella marcescibilis</name>
    <dbReference type="NCBI Taxonomy" id="230819"/>
    <lineage>
        <taxon>Eukaryota</taxon>
        <taxon>Fungi</taxon>
        <taxon>Dikarya</taxon>
        <taxon>Basidiomycota</taxon>
        <taxon>Agaricomycotina</taxon>
        <taxon>Agaricomycetes</taxon>
        <taxon>Agaricomycetidae</taxon>
        <taxon>Agaricales</taxon>
        <taxon>Agaricineae</taxon>
        <taxon>Psathyrellaceae</taxon>
        <taxon>Coprinopsis</taxon>
    </lineage>
</organism>
<sequence>MATNNVLQHLTLPAASKHTATVIFVHGLGDTGHGGEPLVAMFRSDPQLSHVKWVLPHSPVRPVKANMGIEMPSWYDIYSFGFNTQEDEQGMLESARSLDQLIGREIDCGIDPSRVFLGGFSQGGTMTLLTGLTTERKLGGLIVLSGWLPLQHRFKEIASRYASTVPIFWAQGREDPLVLPKHSAECVDFLKTQLGASLAPSQTEPTGVAHKIYGGLGHGVSEEELADLKVWLKRAIPATK</sequence>
<evidence type="ECO:0000256" key="2">
    <source>
        <dbReference type="ARBA" id="ARBA00012423"/>
    </source>
</evidence>
<reference evidence="11 12" key="1">
    <citation type="journal article" date="2019" name="Nat. Ecol. Evol.">
        <title>Megaphylogeny resolves global patterns of mushroom evolution.</title>
        <authorList>
            <person name="Varga T."/>
            <person name="Krizsan K."/>
            <person name="Foldi C."/>
            <person name="Dima B."/>
            <person name="Sanchez-Garcia M."/>
            <person name="Sanchez-Ramirez S."/>
            <person name="Szollosi G.J."/>
            <person name="Szarkandi J.G."/>
            <person name="Papp V."/>
            <person name="Albert L."/>
            <person name="Andreopoulos W."/>
            <person name="Angelini C."/>
            <person name="Antonin V."/>
            <person name="Barry K.W."/>
            <person name="Bougher N.L."/>
            <person name="Buchanan P."/>
            <person name="Buyck B."/>
            <person name="Bense V."/>
            <person name="Catcheside P."/>
            <person name="Chovatia M."/>
            <person name="Cooper J."/>
            <person name="Damon W."/>
            <person name="Desjardin D."/>
            <person name="Finy P."/>
            <person name="Geml J."/>
            <person name="Haridas S."/>
            <person name="Hughes K."/>
            <person name="Justo A."/>
            <person name="Karasinski D."/>
            <person name="Kautmanova I."/>
            <person name="Kiss B."/>
            <person name="Kocsube S."/>
            <person name="Kotiranta H."/>
            <person name="LaButti K.M."/>
            <person name="Lechner B.E."/>
            <person name="Liimatainen K."/>
            <person name="Lipzen A."/>
            <person name="Lukacs Z."/>
            <person name="Mihaltcheva S."/>
            <person name="Morgado L.N."/>
            <person name="Niskanen T."/>
            <person name="Noordeloos M.E."/>
            <person name="Ohm R.A."/>
            <person name="Ortiz-Santana B."/>
            <person name="Ovrebo C."/>
            <person name="Racz N."/>
            <person name="Riley R."/>
            <person name="Savchenko A."/>
            <person name="Shiryaev A."/>
            <person name="Soop K."/>
            <person name="Spirin V."/>
            <person name="Szebenyi C."/>
            <person name="Tomsovsky M."/>
            <person name="Tulloss R.E."/>
            <person name="Uehling J."/>
            <person name="Grigoriev I.V."/>
            <person name="Vagvolgyi C."/>
            <person name="Papp T."/>
            <person name="Martin F.M."/>
            <person name="Miettinen O."/>
            <person name="Hibbett D.S."/>
            <person name="Nagy L.G."/>
        </authorList>
    </citation>
    <scope>NUCLEOTIDE SEQUENCE [LARGE SCALE GENOMIC DNA]</scope>
    <source>
        <strain evidence="11 12">CBS 121175</strain>
    </source>
</reference>
<evidence type="ECO:0000256" key="3">
    <source>
        <dbReference type="ARBA" id="ARBA00014923"/>
    </source>
</evidence>
<keyword evidence="12" id="KW-1185">Reference proteome</keyword>
<comment type="function">
    <text evidence="7">Hydrolyzes fatty acids from S-acylated cysteine residues in proteins with a strong preference for palmitoylated G-alpha proteins over other acyl substrates. Mediates the deacylation of G-alpha proteins such as GPA1 in vivo, but has weak or no activity toward palmitoylated Ras proteins. Has weak lysophospholipase activity in vitro; however such activity may not exist in vivo.</text>
</comment>
<evidence type="ECO:0000256" key="9">
    <source>
        <dbReference type="ARBA" id="ARBA00047337"/>
    </source>
</evidence>
<protein>
    <recommendedName>
        <fullName evidence="3">Acyl-protein thioesterase 1</fullName>
        <ecNumber evidence="2">3.1.2.22</ecNumber>
    </recommendedName>
    <alternativeName>
        <fullName evidence="8">Palmitoyl-protein hydrolase</fullName>
    </alternativeName>
</protein>
<evidence type="ECO:0000259" key="10">
    <source>
        <dbReference type="Pfam" id="PF02230"/>
    </source>
</evidence>
<dbReference type="STRING" id="230819.A0A5C3KZ41"/>
<evidence type="ECO:0000256" key="7">
    <source>
        <dbReference type="ARBA" id="ARBA00029392"/>
    </source>
</evidence>
<evidence type="ECO:0000256" key="5">
    <source>
        <dbReference type="ARBA" id="ARBA00022801"/>
    </source>
</evidence>
<evidence type="ECO:0000256" key="4">
    <source>
        <dbReference type="ARBA" id="ARBA00022487"/>
    </source>
</evidence>
<gene>
    <name evidence="11" type="ORF">FA15DRAFT_318096</name>
</gene>
<dbReference type="GO" id="GO:0008474">
    <property type="term" value="F:palmitoyl-(protein) hydrolase activity"/>
    <property type="evidence" value="ECO:0007669"/>
    <property type="project" value="UniProtKB-EC"/>
</dbReference>
<dbReference type="Pfam" id="PF02230">
    <property type="entry name" value="Abhydrolase_2"/>
    <property type="match status" value="1"/>
</dbReference>
<evidence type="ECO:0000256" key="8">
    <source>
        <dbReference type="ARBA" id="ARBA00031195"/>
    </source>
</evidence>
<dbReference type="InterPro" id="IPR003140">
    <property type="entry name" value="PLipase/COase/thioEstase"/>
</dbReference>
<proteinExistence type="inferred from homology"/>
<dbReference type="Gene3D" id="3.40.50.1820">
    <property type="entry name" value="alpha/beta hydrolase"/>
    <property type="match status" value="1"/>
</dbReference>
<comment type="similarity">
    <text evidence="1">Belongs to the AB hydrolase superfamily. AB hydrolase 2 family.</text>
</comment>
<dbReference type="InterPro" id="IPR050565">
    <property type="entry name" value="LYPA1-2/EST-like"/>
</dbReference>
<dbReference type="EC" id="3.1.2.22" evidence="2"/>
<accession>A0A5C3KZ41</accession>
<evidence type="ECO:0000313" key="12">
    <source>
        <dbReference type="Proteomes" id="UP000307440"/>
    </source>
</evidence>
<dbReference type="EMBL" id="ML210180">
    <property type="protein sequence ID" value="TFK25921.1"/>
    <property type="molecule type" value="Genomic_DNA"/>
</dbReference>
<keyword evidence="4" id="KW-0719">Serine esterase</keyword>
<dbReference type="PANTHER" id="PTHR10655:SF17">
    <property type="entry name" value="LYSOPHOSPHOLIPASE-LIKE PROTEIN 1"/>
    <property type="match status" value="1"/>
</dbReference>
<dbReference type="GO" id="GO:0052689">
    <property type="term" value="F:carboxylic ester hydrolase activity"/>
    <property type="evidence" value="ECO:0007669"/>
    <property type="project" value="UniProtKB-KW"/>
</dbReference>
<dbReference type="PANTHER" id="PTHR10655">
    <property type="entry name" value="LYSOPHOSPHOLIPASE-RELATED"/>
    <property type="match status" value="1"/>
</dbReference>
<dbReference type="Proteomes" id="UP000307440">
    <property type="component" value="Unassembled WGS sequence"/>
</dbReference>
<dbReference type="SUPFAM" id="SSF53474">
    <property type="entry name" value="alpha/beta-Hydrolases"/>
    <property type="match status" value="1"/>
</dbReference>